<evidence type="ECO:0000256" key="3">
    <source>
        <dbReference type="ARBA" id="ARBA00022908"/>
    </source>
</evidence>
<dbReference type="OrthoDB" id="9803188at2"/>
<dbReference type="Pfam" id="PF02920">
    <property type="entry name" value="Integrase_DNA"/>
    <property type="match status" value="1"/>
</dbReference>
<dbReference type="GO" id="GO:0006310">
    <property type="term" value="P:DNA recombination"/>
    <property type="evidence" value="ECO:0007669"/>
    <property type="project" value="UniProtKB-KW"/>
</dbReference>
<dbReference type="Gene3D" id="1.10.150.130">
    <property type="match status" value="1"/>
</dbReference>
<evidence type="ECO:0000259" key="8">
    <source>
        <dbReference type="PROSITE" id="PS51898"/>
    </source>
</evidence>
<dbReference type="GO" id="GO:0003677">
    <property type="term" value="F:DNA binding"/>
    <property type="evidence" value="ECO:0007669"/>
    <property type="project" value="UniProtKB-UniRule"/>
</dbReference>
<dbReference type="PROSITE" id="PS51900">
    <property type="entry name" value="CB"/>
    <property type="match status" value="1"/>
</dbReference>
<evidence type="ECO:0000313" key="10">
    <source>
        <dbReference type="EMBL" id="TDP45160.1"/>
    </source>
</evidence>
<dbReference type="Proteomes" id="UP000295500">
    <property type="component" value="Unassembled WGS sequence"/>
</dbReference>
<evidence type="ECO:0000256" key="1">
    <source>
        <dbReference type="ARBA" id="ARBA00003283"/>
    </source>
</evidence>
<dbReference type="SUPFAM" id="SSF56349">
    <property type="entry name" value="DNA breaking-rejoining enzymes"/>
    <property type="match status" value="1"/>
</dbReference>
<comment type="caution">
    <text evidence="10">The sequence shown here is derived from an EMBL/GenBank/DDBJ whole genome shotgun (WGS) entry which is preliminary data.</text>
</comment>
<dbReference type="PROSITE" id="PS51898">
    <property type="entry name" value="TYR_RECOMBINASE"/>
    <property type="match status" value="1"/>
</dbReference>
<comment type="function">
    <text evidence="1">Site-specific tyrosine recombinase, which acts by catalyzing the cutting and rejoining of the recombining DNA molecules.</text>
</comment>
<dbReference type="PANTHER" id="PTHR30349:SF41">
    <property type="entry name" value="INTEGRASE_RECOMBINASE PROTEIN MJ0367-RELATED"/>
    <property type="match status" value="1"/>
</dbReference>
<dbReference type="GO" id="GO:0008907">
    <property type="term" value="F:integrase activity"/>
    <property type="evidence" value="ECO:0007669"/>
    <property type="project" value="InterPro"/>
</dbReference>
<keyword evidence="5" id="KW-0233">DNA recombination</keyword>
<organism evidence="10 11">
    <name type="scientific">Aminicella lysinilytica</name>
    <dbReference type="NCBI Taxonomy" id="433323"/>
    <lineage>
        <taxon>Bacteria</taxon>
        <taxon>Bacillati</taxon>
        <taxon>Bacillota</taxon>
        <taxon>Clostridia</taxon>
        <taxon>Peptostreptococcales</taxon>
        <taxon>Anaerovoracaceae</taxon>
        <taxon>Aminicella</taxon>
    </lineage>
</organism>
<keyword evidence="11" id="KW-1185">Reference proteome</keyword>
<evidence type="ECO:0000256" key="5">
    <source>
        <dbReference type="ARBA" id="ARBA00023172"/>
    </source>
</evidence>
<dbReference type="InterPro" id="IPR004191">
    <property type="entry name" value="Integrase_Tn916-type_DNA-bd_N"/>
</dbReference>
<feature type="domain" description="Tyr recombinase" evidence="8">
    <location>
        <begin position="178"/>
        <end position="402"/>
    </location>
</feature>
<dbReference type="CDD" id="cd01189">
    <property type="entry name" value="INT_ICEBs1_C_like"/>
    <property type="match status" value="1"/>
</dbReference>
<dbReference type="AlphaFoldDB" id="A0A4R6Q0A7"/>
<evidence type="ECO:0000259" key="9">
    <source>
        <dbReference type="PROSITE" id="PS51900"/>
    </source>
</evidence>
<dbReference type="Pfam" id="PF00589">
    <property type="entry name" value="Phage_integrase"/>
    <property type="match status" value="1"/>
</dbReference>
<gene>
    <name evidence="10" type="ORF">EV211_1679</name>
</gene>
<proteinExistence type="inferred from homology"/>
<evidence type="ECO:0000256" key="2">
    <source>
        <dbReference type="ARBA" id="ARBA00008857"/>
    </source>
</evidence>
<keyword evidence="4 6" id="KW-0238">DNA-binding</keyword>
<dbReference type="InterPro" id="IPR002104">
    <property type="entry name" value="Integrase_catalytic"/>
</dbReference>
<dbReference type="Gene3D" id="1.10.443.10">
    <property type="entry name" value="Intergrase catalytic core"/>
    <property type="match status" value="1"/>
</dbReference>
<reference evidence="10 11" key="1">
    <citation type="submission" date="2019-03" db="EMBL/GenBank/DDBJ databases">
        <title>Genomic Encyclopedia of Type Strains, Phase IV (KMG-IV): sequencing the most valuable type-strain genomes for metagenomic binning, comparative biology and taxonomic classification.</title>
        <authorList>
            <person name="Goeker M."/>
        </authorList>
    </citation>
    <scope>NUCLEOTIDE SEQUENCE [LARGE SCALE GENOMIC DNA]</scope>
    <source>
        <strain evidence="10 11">DSM 28287</strain>
    </source>
</reference>
<feature type="domain" description="Core-binding (CB)" evidence="9">
    <location>
        <begin position="70"/>
        <end position="152"/>
    </location>
</feature>
<evidence type="ECO:0000313" key="11">
    <source>
        <dbReference type="Proteomes" id="UP000295500"/>
    </source>
</evidence>
<dbReference type="InterPro" id="IPR013762">
    <property type="entry name" value="Integrase-like_cat_sf"/>
</dbReference>
<dbReference type="SUPFAM" id="SSF54171">
    <property type="entry name" value="DNA-binding domain"/>
    <property type="match status" value="1"/>
</dbReference>
<dbReference type="EMBL" id="SNXO01000067">
    <property type="protein sequence ID" value="TDP45160.1"/>
    <property type="molecule type" value="Genomic_DNA"/>
</dbReference>
<dbReference type="InterPro" id="IPR010998">
    <property type="entry name" value="Integrase_recombinase_N"/>
</dbReference>
<evidence type="ECO:0000256" key="6">
    <source>
        <dbReference type="PROSITE-ProRule" id="PRU01248"/>
    </source>
</evidence>
<dbReference type="InterPro" id="IPR044068">
    <property type="entry name" value="CB"/>
</dbReference>
<accession>A0A4R6Q0A7</accession>
<evidence type="ECO:0000256" key="7">
    <source>
        <dbReference type="SAM" id="MobiDB-lite"/>
    </source>
</evidence>
<dbReference type="PANTHER" id="PTHR30349">
    <property type="entry name" value="PHAGE INTEGRASE-RELATED"/>
    <property type="match status" value="1"/>
</dbReference>
<dbReference type="InterPro" id="IPR004107">
    <property type="entry name" value="Integrase_SAM-like_N"/>
</dbReference>
<dbReference type="InterPro" id="IPR016177">
    <property type="entry name" value="DNA-bd_dom_sf"/>
</dbReference>
<dbReference type="InterPro" id="IPR050090">
    <property type="entry name" value="Tyrosine_recombinase_XerCD"/>
</dbReference>
<sequence length="411" mass="48231">MAKAKRKDKSRVVLRTGEQQRKDGTYSYSWMDKNKKRRYVYARSLDDLRAKEEQIAKDISDGIKAEARYTTVNELYELWKDLKRGLKNNTFENYKYMYETFVRNQIGDKRISLLKKSDIKRYYNYLADERCLKAATIDNIHTVLHQILDMAVDDDYIRNNPSNNVLKELKKSHVFKTEKRRGLTRPEQELFLSYLKDTSNVQNWYPVFAVMIGTGLRVGEVTGLRWCDIDLDEGIINVSHTLVYYDHRTSEGKRGCYFNVNTPKTEAGNRQVPMLDFVKEAFLMEKEKQDMLDLHCEATVDGYTDFIFINRFGQPQHQATLNKAIRRIIRNCNDEQFLENENPKVLLPHFSCHSLRHTFTTRMCEAGVNVKVIQDALGHKDISTTLNIYTDVTKELKRSEFEGLDLYFKKA</sequence>
<comment type="similarity">
    <text evidence="2">Belongs to the 'phage' integrase family.</text>
</comment>
<feature type="region of interest" description="Disordered" evidence="7">
    <location>
        <begin position="1"/>
        <end position="20"/>
    </location>
</feature>
<name>A0A4R6Q0A7_9FIRM</name>
<keyword evidence="3" id="KW-0229">DNA integration</keyword>
<dbReference type="InterPro" id="IPR011010">
    <property type="entry name" value="DNA_brk_join_enz"/>
</dbReference>
<evidence type="ECO:0000256" key="4">
    <source>
        <dbReference type="ARBA" id="ARBA00023125"/>
    </source>
</evidence>
<dbReference type="RefSeq" id="WP_133529363.1">
    <property type="nucleotide sequence ID" value="NZ_SNXO01000067.1"/>
</dbReference>
<dbReference type="Gene3D" id="3.30.160.60">
    <property type="entry name" value="Classic Zinc Finger"/>
    <property type="match status" value="1"/>
</dbReference>
<protein>
    <submittedName>
        <fullName evidence="10">Site-specific recombinase XerD</fullName>
    </submittedName>
</protein>
<dbReference type="Pfam" id="PF14659">
    <property type="entry name" value="Phage_int_SAM_3"/>
    <property type="match status" value="1"/>
</dbReference>